<name>A0A2C8AUU8_9ACTN</name>
<gene>
    <name evidence="1" type="ORF">PFR_JS23_2106</name>
</gene>
<reference evidence="1 2" key="1">
    <citation type="submission" date="2016-09" db="EMBL/GenBank/DDBJ databases">
        <authorList>
            <person name="Laine KS P."/>
        </authorList>
    </citation>
    <scope>NUCLEOTIDE SEQUENCE [LARGE SCALE GENOMIC DNA]</scope>
    <source>
        <strain evidence="1">PFRJS-23</strain>
    </source>
</reference>
<dbReference type="Proteomes" id="UP000250080">
    <property type="component" value="Chromosome I"/>
</dbReference>
<dbReference type="RefSeq" id="WP_013160126.1">
    <property type="nucleotide sequence ID" value="NZ_CCYS01000013.1"/>
</dbReference>
<dbReference type="EMBL" id="LT618793">
    <property type="protein sequence ID" value="SCQ82051.1"/>
    <property type="molecule type" value="Genomic_DNA"/>
</dbReference>
<dbReference type="Gene3D" id="3.30.530.20">
    <property type="match status" value="1"/>
</dbReference>
<evidence type="ECO:0000313" key="1">
    <source>
        <dbReference type="EMBL" id="SCQ82051.1"/>
    </source>
</evidence>
<organism evidence="1 2">
    <name type="scientific">Propionibacterium freudenreichii</name>
    <dbReference type="NCBI Taxonomy" id="1744"/>
    <lineage>
        <taxon>Bacteria</taxon>
        <taxon>Bacillati</taxon>
        <taxon>Actinomycetota</taxon>
        <taxon>Actinomycetes</taxon>
        <taxon>Propionibacteriales</taxon>
        <taxon>Propionibacteriaceae</taxon>
        <taxon>Propionibacterium</taxon>
    </lineage>
</organism>
<sequence>MVATFTLVTDCPTDAATMFDISLDIDAHVDSMSQSRERAIGGMMSGRIGLGQTVTWRARHFGIWFTMTSKITTLDRPRSFIDEQVSGPFKTFAHRHTFEDTSGGCRMTDTITVASPIFGALAERLVLVPYLRRLIQKRNAALIRKVG</sequence>
<dbReference type="InterPro" id="IPR023393">
    <property type="entry name" value="START-like_dom_sf"/>
</dbReference>
<dbReference type="SUPFAM" id="SSF55961">
    <property type="entry name" value="Bet v1-like"/>
    <property type="match status" value="1"/>
</dbReference>
<protein>
    <submittedName>
        <fullName evidence="1">Polyketide cyclase</fullName>
    </submittedName>
</protein>
<dbReference type="CDD" id="cd07820">
    <property type="entry name" value="SRPBCC_3"/>
    <property type="match status" value="1"/>
</dbReference>
<accession>A0A2C8AUU8</accession>
<dbReference type="AlphaFoldDB" id="A0A2C8AUU8"/>
<proteinExistence type="predicted"/>
<dbReference type="OMA" id="WRAKHFG"/>
<evidence type="ECO:0000313" key="2">
    <source>
        <dbReference type="Proteomes" id="UP000250080"/>
    </source>
</evidence>